<gene>
    <name evidence="6 7" type="primary">LOC104604278</name>
</gene>
<dbReference type="PANTHER" id="PTHR14614">
    <property type="entry name" value="HEPATOCELLULAR CARCINOMA-ASSOCIATED ANTIGEN"/>
    <property type="match status" value="1"/>
</dbReference>
<dbReference type="InterPro" id="IPR019410">
    <property type="entry name" value="Methyltransf_16"/>
</dbReference>
<organism evidence="5 7">
    <name type="scientific">Nelumbo nucifera</name>
    <name type="common">Sacred lotus</name>
    <dbReference type="NCBI Taxonomy" id="4432"/>
    <lineage>
        <taxon>Eukaryota</taxon>
        <taxon>Viridiplantae</taxon>
        <taxon>Streptophyta</taxon>
        <taxon>Embryophyta</taxon>
        <taxon>Tracheophyta</taxon>
        <taxon>Spermatophyta</taxon>
        <taxon>Magnoliopsida</taxon>
        <taxon>Proteales</taxon>
        <taxon>Nelumbonaceae</taxon>
        <taxon>Nelumbo</taxon>
    </lineage>
</organism>
<sequence>MEDDDETTVTSKESLHMTTISRHSFSITDQTEKALTIQIIENMKEDYGLFVWPCSIALAEYVWQQRLRFAGTSVVELGAGTSLPGLVAAKVGAEVTLTDSSNRVEVLKNMRRMCDLNKVNCKVLGLTWGEWDASIFDLHPNIVLGADVLYDSSDFDDLFATVTFLLQNSPGSVFVTTYHNRSGHHLIEYLMVKWGLRCTRLLDAFSFLPSSKASNLSGNIQLVEMILDLK</sequence>
<dbReference type="RefSeq" id="XP_010266860.1">
    <property type="nucleotide sequence ID" value="XM_010268558.1"/>
</dbReference>
<dbReference type="AlphaFoldDB" id="A0A1U8AI65"/>
<dbReference type="GeneID" id="104604278"/>
<evidence type="ECO:0000313" key="5">
    <source>
        <dbReference type="Proteomes" id="UP000189703"/>
    </source>
</evidence>
<keyword evidence="1" id="KW-0489">Methyltransferase</keyword>
<dbReference type="OMA" id="VIGITWG"/>
<protein>
    <submittedName>
        <fullName evidence="6 7">Methyltransferase-like protein 23 isoform X1</fullName>
    </submittedName>
</protein>
<evidence type="ECO:0000313" key="7">
    <source>
        <dbReference type="RefSeq" id="XP_010266860.1"/>
    </source>
</evidence>
<comment type="similarity">
    <text evidence="4">Belongs to the methyltransferase superfamily. METTL23 family.</text>
</comment>
<evidence type="ECO:0000256" key="4">
    <source>
        <dbReference type="ARBA" id="ARBA00043988"/>
    </source>
</evidence>
<evidence type="ECO:0000313" key="6">
    <source>
        <dbReference type="RefSeq" id="XP_010266859.1"/>
    </source>
</evidence>
<reference evidence="6 7" key="1">
    <citation type="submission" date="2025-04" db="UniProtKB">
        <authorList>
            <consortium name="RefSeq"/>
        </authorList>
    </citation>
    <scope>IDENTIFICATION</scope>
</reference>
<dbReference type="SUPFAM" id="SSF53335">
    <property type="entry name" value="S-adenosyl-L-methionine-dependent methyltransferases"/>
    <property type="match status" value="1"/>
</dbReference>
<accession>A0A1U8AI65</accession>
<dbReference type="KEGG" id="nnu:104604278"/>
<name>A0A1U8AI65_NELNU</name>
<dbReference type="eggNOG" id="KOG2793">
    <property type="taxonomic scope" value="Eukaryota"/>
</dbReference>
<dbReference type="Pfam" id="PF10294">
    <property type="entry name" value="Methyltransf_16"/>
    <property type="match status" value="1"/>
</dbReference>
<keyword evidence="5" id="KW-1185">Reference proteome</keyword>
<dbReference type="GO" id="GO:0005737">
    <property type="term" value="C:cytoplasm"/>
    <property type="evidence" value="ECO:0000318"/>
    <property type="project" value="GO_Central"/>
</dbReference>
<dbReference type="OrthoDB" id="407325at2759"/>
<evidence type="ECO:0000256" key="2">
    <source>
        <dbReference type="ARBA" id="ARBA00022679"/>
    </source>
</evidence>
<dbReference type="RefSeq" id="XP_010266859.1">
    <property type="nucleotide sequence ID" value="XM_010268557.1"/>
</dbReference>
<dbReference type="PANTHER" id="PTHR14614:SF164">
    <property type="entry name" value="HISTONE-ARGININE METHYLTRANSFERASE METTL23"/>
    <property type="match status" value="1"/>
</dbReference>
<evidence type="ECO:0000256" key="1">
    <source>
        <dbReference type="ARBA" id="ARBA00022603"/>
    </source>
</evidence>
<evidence type="ECO:0000256" key="3">
    <source>
        <dbReference type="ARBA" id="ARBA00022691"/>
    </source>
</evidence>
<dbReference type="GO" id="GO:0008276">
    <property type="term" value="F:protein methyltransferase activity"/>
    <property type="evidence" value="ECO:0000318"/>
    <property type="project" value="GO_Central"/>
</dbReference>
<dbReference type="GO" id="GO:0005634">
    <property type="term" value="C:nucleus"/>
    <property type="evidence" value="ECO:0000318"/>
    <property type="project" value="GO_Central"/>
</dbReference>
<dbReference type="STRING" id="4432.A0A1U8AI65"/>
<dbReference type="InterPro" id="IPR029063">
    <property type="entry name" value="SAM-dependent_MTases_sf"/>
</dbReference>
<keyword evidence="3" id="KW-0949">S-adenosyl-L-methionine</keyword>
<keyword evidence="2" id="KW-0808">Transferase</keyword>
<dbReference type="GO" id="GO:0032259">
    <property type="term" value="P:methylation"/>
    <property type="evidence" value="ECO:0007669"/>
    <property type="project" value="UniProtKB-KW"/>
</dbReference>
<proteinExistence type="inferred from homology"/>
<dbReference type="Proteomes" id="UP000189703">
    <property type="component" value="Unplaced"/>
</dbReference>
<dbReference type="Gene3D" id="3.40.50.150">
    <property type="entry name" value="Vaccinia Virus protein VP39"/>
    <property type="match status" value="1"/>
</dbReference>